<dbReference type="PROSITE" id="PS51199">
    <property type="entry name" value="SF4_HELICASE"/>
    <property type="match status" value="1"/>
</dbReference>
<dbReference type="PROSITE" id="PS50880">
    <property type="entry name" value="TOPRIM"/>
    <property type="match status" value="1"/>
</dbReference>
<dbReference type="SUPFAM" id="SSF52540">
    <property type="entry name" value="P-loop containing nucleoside triphosphate hydrolases"/>
    <property type="match status" value="1"/>
</dbReference>
<organism evidence="3">
    <name type="scientific">Sesamum calycinum</name>
    <dbReference type="NCBI Taxonomy" id="2727403"/>
    <lineage>
        <taxon>Eukaryota</taxon>
        <taxon>Viridiplantae</taxon>
        <taxon>Streptophyta</taxon>
        <taxon>Embryophyta</taxon>
        <taxon>Tracheophyta</taxon>
        <taxon>Spermatophyta</taxon>
        <taxon>Magnoliopsida</taxon>
        <taxon>eudicotyledons</taxon>
        <taxon>Gunneridae</taxon>
        <taxon>Pentapetalae</taxon>
        <taxon>asterids</taxon>
        <taxon>lamiids</taxon>
        <taxon>Lamiales</taxon>
        <taxon>Pedaliaceae</taxon>
        <taxon>Sesamum</taxon>
    </lineage>
</organism>
<evidence type="ECO:0000313" key="3">
    <source>
        <dbReference type="EMBL" id="KAL0363680.1"/>
    </source>
</evidence>
<sequence length="964" mass="109580">MPLQARLGAPLFSAACLLAPNTSSNIPSVDRPGSFLLHSLQSLWRISLRNNGFSSFSNPRSAAPIVKANVGEEEEGKTAFAKLKQKIEALGINSDSCTPGVYDHLYCPKCKGGKSIHRSLSFHINRNWSYALWRCFNLQCGWAGKVFADNKKAYPGVDRHGKITSSWPLTMESLRLQMLGNELLAYFAERMISEETLQRNNVMQVAGDQKIIAFTYRQNGHLVGCKYRTIDKKYWQERNTEKYLYGLDDIAEADEIIIVEGEIDKLSLEEAGYHNCVSVPSGAPQTVSLKEIPSPDKDTRFQYLWNCEDYLDKASRIILATDGDVPGQSLAEELARRLGAQRCWRVHWPKKDEANSFKDANEVLKYLGADALRDAIDKAELYQMQIPTVDVETLEKQLVDEKQLMVLRKKLQEIGFDGMLVCRGNALLCPSCKGGDSEEKSLSLHITEDGSAAVWTCFRAKCGWKGATRAYADVRSTFEAMSKTTRVKQPTRVITEESLGLEPLCNELLAYFAERMISGETLRRNAVMQKRTGDQIVIAFTYRRNGELVSCKYRDITKKFWQEADTEKIFYGLDDITEASDIIIVEGEMDKLAMEEAGFKNCDTKYKYLWNCKDYTAKASRIILATDGDPPGQALAEELARRLGRERCWRVKWPKKNDSESFKDANEVLMYMGPDALREVIENAELYPIRGLFNFKDYFNEIDDYYHQSLGFELGVSTGWRALNELYNARVSGLMLYYAISTIVLVGNLLCSMENKVREHARKLLGKHIRKPFFDVRYGESVERMSIEELEQGKKWLSDSFSLIRCENDCLPSINWVLDLARIAVLRHGVNGLVIDPYNELDHQRPLIKYVSQMLTKIKRFAQHHACHVWFVAHPRQLHNWIGGPPNMYDISGSAHFINKCDNGIVIHRNRDPEAGPVDLVQVCVRKVRNKVIGTIGDAYLSYNRVTGEYSDIDAAALIKKRRA</sequence>
<dbReference type="InterPro" id="IPR034154">
    <property type="entry name" value="TOPRIM_DnaG/twinkle"/>
</dbReference>
<dbReference type="GO" id="GO:0006260">
    <property type="term" value="P:DNA replication"/>
    <property type="evidence" value="ECO:0007669"/>
    <property type="project" value="InterPro"/>
</dbReference>
<reference evidence="3" key="1">
    <citation type="submission" date="2020-06" db="EMBL/GenBank/DDBJ databases">
        <authorList>
            <person name="Li T."/>
            <person name="Hu X."/>
            <person name="Zhang T."/>
            <person name="Song X."/>
            <person name="Zhang H."/>
            <person name="Dai N."/>
            <person name="Sheng W."/>
            <person name="Hou X."/>
            <person name="Wei L."/>
        </authorList>
    </citation>
    <scope>NUCLEOTIDE SEQUENCE</scope>
    <source>
        <strain evidence="3">KEN8</strain>
        <tissue evidence="3">Leaf</tissue>
    </source>
</reference>
<dbReference type="InterPro" id="IPR006171">
    <property type="entry name" value="TOPRIM_dom"/>
</dbReference>
<dbReference type="Gene3D" id="3.40.1360.10">
    <property type="match status" value="2"/>
</dbReference>
<protein>
    <submittedName>
        <fullName evidence="3">Twinkleprotein, chloroplastic/mitochondrial</fullName>
    </submittedName>
</protein>
<dbReference type="CDD" id="cd01029">
    <property type="entry name" value="TOPRIM_primases"/>
    <property type="match status" value="2"/>
</dbReference>
<feature type="domain" description="Toprim" evidence="1">
    <location>
        <begin position="580"/>
        <end position="664"/>
    </location>
</feature>
<gene>
    <name evidence="3" type="ORF">Scaly_1323200</name>
</gene>
<dbReference type="GO" id="GO:0043139">
    <property type="term" value="F:5'-3' DNA helicase activity"/>
    <property type="evidence" value="ECO:0007669"/>
    <property type="project" value="InterPro"/>
</dbReference>
<dbReference type="SMART" id="SM00493">
    <property type="entry name" value="TOPRIM"/>
    <property type="match status" value="2"/>
</dbReference>
<dbReference type="InterPro" id="IPR027417">
    <property type="entry name" value="P-loop_NTPase"/>
</dbReference>
<feature type="domain" description="SF4 helicase" evidence="2">
    <location>
        <begin position="728"/>
        <end position="957"/>
    </location>
</feature>
<evidence type="ECO:0000259" key="1">
    <source>
        <dbReference type="PROSITE" id="PS50880"/>
    </source>
</evidence>
<proteinExistence type="predicted"/>
<dbReference type="InterPro" id="IPR027032">
    <property type="entry name" value="Twinkle-like"/>
</dbReference>
<comment type="caution">
    <text evidence="3">The sequence shown here is derived from an EMBL/GenBank/DDBJ whole genome shotgun (WGS) entry which is preliminary data.</text>
</comment>
<reference evidence="3" key="2">
    <citation type="journal article" date="2024" name="Plant">
        <title>Genomic evolution and insights into agronomic trait innovations of Sesamum species.</title>
        <authorList>
            <person name="Miao H."/>
            <person name="Wang L."/>
            <person name="Qu L."/>
            <person name="Liu H."/>
            <person name="Sun Y."/>
            <person name="Le M."/>
            <person name="Wang Q."/>
            <person name="Wei S."/>
            <person name="Zheng Y."/>
            <person name="Lin W."/>
            <person name="Duan Y."/>
            <person name="Cao H."/>
            <person name="Xiong S."/>
            <person name="Wang X."/>
            <person name="Wei L."/>
            <person name="Li C."/>
            <person name="Ma Q."/>
            <person name="Ju M."/>
            <person name="Zhao R."/>
            <person name="Li G."/>
            <person name="Mu C."/>
            <person name="Tian Q."/>
            <person name="Mei H."/>
            <person name="Zhang T."/>
            <person name="Gao T."/>
            <person name="Zhang H."/>
        </authorList>
    </citation>
    <scope>NUCLEOTIDE SEQUENCE</scope>
    <source>
        <strain evidence="3">KEN8</strain>
    </source>
</reference>
<dbReference type="Pfam" id="PF13662">
    <property type="entry name" value="Toprim_4"/>
    <property type="match status" value="2"/>
</dbReference>
<dbReference type="GO" id="GO:0003697">
    <property type="term" value="F:single-stranded DNA binding"/>
    <property type="evidence" value="ECO:0007669"/>
    <property type="project" value="InterPro"/>
</dbReference>
<accession>A0AAW2Q731</accession>
<evidence type="ECO:0000259" key="2">
    <source>
        <dbReference type="PROSITE" id="PS51199"/>
    </source>
</evidence>
<dbReference type="GO" id="GO:0005524">
    <property type="term" value="F:ATP binding"/>
    <property type="evidence" value="ECO:0007669"/>
    <property type="project" value="InterPro"/>
</dbReference>
<dbReference type="PANTHER" id="PTHR12873">
    <property type="entry name" value="T7-LIKE MITOCHONDRIAL DNA HELICASE"/>
    <property type="match status" value="1"/>
</dbReference>
<dbReference type="SUPFAM" id="SSF56731">
    <property type="entry name" value="DNA primase core"/>
    <property type="match status" value="2"/>
</dbReference>
<dbReference type="EMBL" id="JACGWM010000007">
    <property type="protein sequence ID" value="KAL0363680.1"/>
    <property type="molecule type" value="Genomic_DNA"/>
</dbReference>
<name>A0AAW2Q731_9LAMI</name>
<dbReference type="PANTHER" id="PTHR12873:SF0">
    <property type="entry name" value="TWINKLE MTDNA HELICASE"/>
    <property type="match status" value="1"/>
</dbReference>
<dbReference type="Gene3D" id="3.40.50.300">
    <property type="entry name" value="P-loop containing nucleotide triphosphate hydrolases"/>
    <property type="match status" value="1"/>
</dbReference>
<dbReference type="AlphaFoldDB" id="A0AAW2Q731"/>
<dbReference type="InterPro" id="IPR007694">
    <property type="entry name" value="DNA_helicase_DnaB-like_C"/>
</dbReference>